<dbReference type="Gene3D" id="3.40.50.720">
    <property type="entry name" value="NAD(P)-binding Rossmann-like Domain"/>
    <property type="match status" value="1"/>
</dbReference>
<reference evidence="4" key="1">
    <citation type="submission" date="2022-12" db="EMBL/GenBank/DDBJ databases">
        <authorList>
            <person name="Krivoruchko A.V."/>
            <person name="Elkin A."/>
        </authorList>
    </citation>
    <scope>NUCLEOTIDE SEQUENCE</scope>
    <source>
        <strain evidence="4">IEGM 1388</strain>
    </source>
</reference>
<dbReference type="InterPro" id="IPR036291">
    <property type="entry name" value="NAD(P)-bd_dom_sf"/>
</dbReference>
<gene>
    <name evidence="4" type="ORF">O4213_20240</name>
</gene>
<sequence length="283" mass="29644">MTTFDQSGTYVVIGATGAQGGAVAAALLSRDLPVRAVVRRPDSAGALRLADRGAELAVADLDDAQSLAAAFAGAAGVFALTTPFERGPEEEVTQGRSIIDAASSAGVGHLVFSSVASADQHTGVPHFESKVVVEAALAASGIAHTIVGPTYFYDNLLGGIDQVQQGVLDLPLPPDVPLQQLSRRDLGEFVATVFADPQRFLGVRIDIASDNPTPTQMAASLSRRLGREVRLHSGDPAQIESPDMRAMFGFLAATGYSADLSGLRQNFPEVGWQSFDAWVDQAL</sequence>
<dbReference type="Gene3D" id="3.90.25.10">
    <property type="entry name" value="UDP-galactose 4-epimerase, domain 1"/>
    <property type="match status" value="1"/>
</dbReference>
<dbReference type="PANTHER" id="PTHR42748">
    <property type="entry name" value="NITROGEN METABOLITE REPRESSION PROTEIN NMRA FAMILY MEMBER"/>
    <property type="match status" value="1"/>
</dbReference>
<keyword evidence="5" id="KW-1185">Reference proteome</keyword>
<evidence type="ECO:0000313" key="4">
    <source>
        <dbReference type="EMBL" id="MCZ4552334.1"/>
    </source>
</evidence>
<dbReference type="Proteomes" id="UP001067235">
    <property type="component" value="Unassembled WGS sequence"/>
</dbReference>
<protein>
    <submittedName>
        <fullName evidence="4">NmrA family NAD(P)-binding protein</fullName>
    </submittedName>
</protein>
<comment type="caution">
    <text evidence="4">The sequence shown here is derived from an EMBL/GenBank/DDBJ whole genome shotgun (WGS) entry which is preliminary data.</text>
</comment>
<name>A0ABT4MZ95_GORRU</name>
<dbReference type="PANTHER" id="PTHR42748:SF7">
    <property type="entry name" value="NMRA LIKE REDOX SENSOR 1-RELATED"/>
    <property type="match status" value="1"/>
</dbReference>
<evidence type="ECO:0000256" key="2">
    <source>
        <dbReference type="ARBA" id="ARBA00022857"/>
    </source>
</evidence>
<evidence type="ECO:0000256" key="1">
    <source>
        <dbReference type="ARBA" id="ARBA00006328"/>
    </source>
</evidence>
<keyword evidence="2" id="KW-0521">NADP</keyword>
<feature type="domain" description="NmrA-like" evidence="3">
    <location>
        <begin position="9"/>
        <end position="235"/>
    </location>
</feature>
<evidence type="ECO:0000259" key="3">
    <source>
        <dbReference type="Pfam" id="PF05368"/>
    </source>
</evidence>
<dbReference type="RefSeq" id="WP_301573102.1">
    <property type="nucleotide sequence ID" value="NZ_JAPWIE010000006.1"/>
</dbReference>
<comment type="similarity">
    <text evidence="1">Belongs to the NmrA-type oxidoreductase family.</text>
</comment>
<dbReference type="Pfam" id="PF05368">
    <property type="entry name" value="NmrA"/>
    <property type="match status" value="1"/>
</dbReference>
<dbReference type="SUPFAM" id="SSF51735">
    <property type="entry name" value="NAD(P)-binding Rossmann-fold domains"/>
    <property type="match status" value="1"/>
</dbReference>
<proteinExistence type="inferred from homology"/>
<dbReference type="EMBL" id="JAPWIE010000006">
    <property type="protein sequence ID" value="MCZ4552334.1"/>
    <property type="molecule type" value="Genomic_DNA"/>
</dbReference>
<dbReference type="InterPro" id="IPR051164">
    <property type="entry name" value="NmrA-like_oxidored"/>
</dbReference>
<evidence type="ECO:0000313" key="5">
    <source>
        <dbReference type="Proteomes" id="UP001067235"/>
    </source>
</evidence>
<organism evidence="4 5">
    <name type="scientific">Gordonia rubripertincta</name>
    <name type="common">Rhodococcus corallinus</name>
    <dbReference type="NCBI Taxonomy" id="36822"/>
    <lineage>
        <taxon>Bacteria</taxon>
        <taxon>Bacillati</taxon>
        <taxon>Actinomycetota</taxon>
        <taxon>Actinomycetes</taxon>
        <taxon>Mycobacteriales</taxon>
        <taxon>Gordoniaceae</taxon>
        <taxon>Gordonia</taxon>
    </lineage>
</organism>
<accession>A0ABT4MZ95</accession>
<dbReference type="InterPro" id="IPR008030">
    <property type="entry name" value="NmrA-like"/>
</dbReference>